<feature type="non-terminal residue" evidence="1">
    <location>
        <position position="1"/>
    </location>
</feature>
<name>X0SS44_9ZZZZ</name>
<sequence>KSSETKINLVGHSMGGLVSRAYANRYGDEKIEKVVTVGSPHKGVLESYYAWEGGRIDNALFWEFVGKRLFLKIQEKNFHTAKRTVNEMIPSTQEMLPIFDFLKNPDGSIKDVNSMVEKNEYLKNLLDTESFKEKLVTIYGKEDNPGKDTVEYYNVEERTYLDKLRGLWVDGHPTGKEYTPDGDLTVLGKSAAMTDASSNPEVVGNHTKIVQTTEGIQEILDALDIIGATPIIDGIPTPPRNPSLICMAHSPVNIKVTAPDDKQAGHNAVNLIDKAIYSAKDKLIVIPEAEKGEYQIELAGTDQGVYNLEIGQLTENGDQWQTIKGKITDEEIVSLNLDFDPQSPKMNPLKDETGEVFLNLAKQQLEELAQYAWDHTSPASTQRRLHYYTNQVIRRLDRALYYFDQERYYLASRYVFSSLVFNYRLRLTINQFLKHDRIGPEKAIYLKNELEEIGKMISSAWVNIYKSADKKILL</sequence>
<feature type="non-terminal residue" evidence="1">
    <location>
        <position position="474"/>
    </location>
</feature>
<reference evidence="1" key="1">
    <citation type="journal article" date="2014" name="Front. Microbiol.">
        <title>High frequency of phylogenetically diverse reductive dehalogenase-homologous genes in deep subseafloor sedimentary metagenomes.</title>
        <authorList>
            <person name="Kawai M."/>
            <person name="Futagami T."/>
            <person name="Toyoda A."/>
            <person name="Takaki Y."/>
            <person name="Nishi S."/>
            <person name="Hori S."/>
            <person name="Arai W."/>
            <person name="Tsubouchi T."/>
            <person name="Morono Y."/>
            <person name="Uchiyama I."/>
            <person name="Ito T."/>
            <person name="Fujiyama A."/>
            <person name="Inagaki F."/>
            <person name="Takami H."/>
        </authorList>
    </citation>
    <scope>NUCLEOTIDE SEQUENCE</scope>
    <source>
        <strain evidence="1">Expedition CK06-06</strain>
    </source>
</reference>
<proteinExistence type="predicted"/>
<dbReference type="EMBL" id="BARS01003531">
    <property type="protein sequence ID" value="GAF83938.1"/>
    <property type="molecule type" value="Genomic_DNA"/>
</dbReference>
<dbReference type="InterPro" id="IPR029058">
    <property type="entry name" value="AB_hydrolase_fold"/>
</dbReference>
<dbReference type="Gene3D" id="3.40.50.1820">
    <property type="entry name" value="alpha/beta hydrolase"/>
    <property type="match status" value="1"/>
</dbReference>
<comment type="caution">
    <text evidence="1">The sequence shown here is derived from an EMBL/GenBank/DDBJ whole genome shotgun (WGS) entry which is preliminary data.</text>
</comment>
<dbReference type="Pfam" id="PF02089">
    <property type="entry name" value="Palm_thioest"/>
    <property type="match status" value="1"/>
</dbReference>
<accession>X0SS44</accession>
<organism evidence="1">
    <name type="scientific">marine sediment metagenome</name>
    <dbReference type="NCBI Taxonomy" id="412755"/>
    <lineage>
        <taxon>unclassified sequences</taxon>
        <taxon>metagenomes</taxon>
        <taxon>ecological metagenomes</taxon>
    </lineage>
</organism>
<dbReference type="AlphaFoldDB" id="X0SS44"/>
<evidence type="ECO:0000313" key="1">
    <source>
        <dbReference type="EMBL" id="GAF83938.1"/>
    </source>
</evidence>
<dbReference type="SUPFAM" id="SSF53474">
    <property type="entry name" value="alpha/beta-Hydrolases"/>
    <property type="match status" value="1"/>
</dbReference>
<gene>
    <name evidence="1" type="ORF">S01H1_06849</name>
</gene>
<protein>
    <submittedName>
        <fullName evidence="1">Uncharacterized protein</fullName>
    </submittedName>
</protein>